<feature type="transmembrane region" description="Helical" evidence="2">
    <location>
        <begin position="422"/>
        <end position="444"/>
    </location>
</feature>
<dbReference type="RefSeq" id="XP_014171379.1">
    <property type="nucleotide sequence ID" value="XM_014315904.1"/>
</dbReference>
<evidence type="ECO:0000313" key="4">
    <source>
        <dbReference type="Proteomes" id="UP000007796"/>
    </source>
</evidence>
<proteinExistence type="predicted"/>
<evidence type="ECO:0000313" key="3">
    <source>
        <dbReference type="EMBL" id="EFX01897.1"/>
    </source>
</evidence>
<feature type="transmembrane region" description="Helical" evidence="2">
    <location>
        <begin position="314"/>
        <end position="332"/>
    </location>
</feature>
<evidence type="ECO:0000256" key="1">
    <source>
        <dbReference type="SAM" id="MobiDB-lite"/>
    </source>
</evidence>
<gene>
    <name evidence="3" type="ORF">CMQ_4968</name>
</gene>
<dbReference type="Proteomes" id="UP000007796">
    <property type="component" value="Unassembled WGS sequence"/>
</dbReference>
<dbReference type="PANTHER" id="PTHR37544">
    <property type="entry name" value="SPRAY-RELATED"/>
    <property type="match status" value="1"/>
</dbReference>
<feature type="compositionally biased region" description="Polar residues" evidence="1">
    <location>
        <begin position="176"/>
        <end position="194"/>
    </location>
</feature>
<dbReference type="GeneID" id="25978237"/>
<feature type="region of interest" description="Disordered" evidence="1">
    <location>
        <begin position="174"/>
        <end position="202"/>
    </location>
</feature>
<dbReference type="PANTHER" id="PTHR37544:SF1">
    <property type="entry name" value="PHOSPHORIBOSYLAMINOIMIDAZOLE-SUCCINOCARBOXAMIDE SYNTHASE"/>
    <property type="match status" value="1"/>
</dbReference>
<keyword evidence="2" id="KW-1133">Transmembrane helix</keyword>
<dbReference type="OrthoDB" id="3057599at2759"/>
<keyword evidence="2" id="KW-0812">Transmembrane</keyword>
<dbReference type="Pfam" id="PF11915">
    <property type="entry name" value="DUF3433"/>
    <property type="match status" value="1"/>
</dbReference>
<dbReference type="InterPro" id="IPR021840">
    <property type="entry name" value="DUF3433"/>
</dbReference>
<feature type="region of interest" description="Disordered" evidence="1">
    <location>
        <begin position="524"/>
        <end position="566"/>
    </location>
</feature>
<accession>F0XJY0</accession>
<dbReference type="eggNOG" id="ENOG502SKGN">
    <property type="taxonomic scope" value="Eukaryota"/>
</dbReference>
<feature type="transmembrane region" description="Helical" evidence="2">
    <location>
        <begin position="630"/>
        <end position="650"/>
    </location>
</feature>
<dbReference type="HOGENOM" id="CLU_011750_0_0_1"/>
<reference evidence="3 4" key="1">
    <citation type="journal article" date="2011" name="Proc. Natl. Acad. Sci. U.S.A.">
        <title>Genome and transcriptome analyses of the mountain pine beetle-fungal symbiont Grosmannia clavigera, a lodgepole pine pathogen.</title>
        <authorList>
            <person name="DiGuistini S."/>
            <person name="Wang Y."/>
            <person name="Liao N.Y."/>
            <person name="Taylor G."/>
            <person name="Tanguay P."/>
            <person name="Feau N."/>
            <person name="Henrissat B."/>
            <person name="Chan S.K."/>
            <person name="Hesse-Orce U."/>
            <person name="Alamouti S.M."/>
            <person name="Tsui C.K.M."/>
            <person name="Docking R.T."/>
            <person name="Levasseur A."/>
            <person name="Haridas S."/>
            <person name="Robertson G."/>
            <person name="Birol I."/>
            <person name="Holt R.A."/>
            <person name="Marra M.A."/>
            <person name="Hamelin R.C."/>
            <person name="Hirst M."/>
            <person name="Jones S.J.M."/>
            <person name="Bohlmann J."/>
            <person name="Breuil C."/>
        </authorList>
    </citation>
    <scope>NUCLEOTIDE SEQUENCE [LARGE SCALE GENOMIC DNA]</scope>
    <source>
        <strain evidence="4">kw1407 / UAMH 11150</strain>
    </source>
</reference>
<feature type="region of interest" description="Disordered" evidence="1">
    <location>
        <begin position="1"/>
        <end position="34"/>
    </location>
</feature>
<organism evidence="4">
    <name type="scientific">Grosmannia clavigera (strain kw1407 / UAMH 11150)</name>
    <name type="common">Blue stain fungus</name>
    <name type="synonym">Graphiocladiella clavigera</name>
    <dbReference type="NCBI Taxonomy" id="655863"/>
    <lineage>
        <taxon>Eukaryota</taxon>
        <taxon>Fungi</taxon>
        <taxon>Dikarya</taxon>
        <taxon>Ascomycota</taxon>
        <taxon>Pezizomycotina</taxon>
        <taxon>Sordariomycetes</taxon>
        <taxon>Sordariomycetidae</taxon>
        <taxon>Ophiostomatales</taxon>
        <taxon>Ophiostomataceae</taxon>
        <taxon>Leptographium</taxon>
    </lineage>
</organism>
<feature type="transmembrane region" description="Helical" evidence="2">
    <location>
        <begin position="700"/>
        <end position="723"/>
    </location>
</feature>
<dbReference type="STRING" id="655863.F0XJY0"/>
<protein>
    <recommendedName>
        <fullName evidence="5">Phosphoribosylaminoimidazole-succinocarboxamide synthase</fullName>
    </recommendedName>
</protein>
<dbReference type="AlphaFoldDB" id="F0XJY0"/>
<feature type="transmembrane region" description="Helical" evidence="2">
    <location>
        <begin position="735"/>
        <end position="760"/>
    </location>
</feature>
<feature type="transmembrane region" description="Helical" evidence="2">
    <location>
        <begin position="274"/>
        <end position="294"/>
    </location>
</feature>
<name>F0XJY0_GROCL</name>
<evidence type="ECO:0008006" key="5">
    <source>
        <dbReference type="Google" id="ProtNLM"/>
    </source>
</evidence>
<evidence type="ECO:0000256" key="2">
    <source>
        <dbReference type="SAM" id="Phobius"/>
    </source>
</evidence>
<keyword evidence="2" id="KW-0472">Membrane</keyword>
<feature type="compositionally biased region" description="Polar residues" evidence="1">
    <location>
        <begin position="1"/>
        <end position="11"/>
    </location>
</feature>
<dbReference type="EMBL" id="GL629787">
    <property type="protein sequence ID" value="EFX01897.1"/>
    <property type="molecule type" value="Genomic_DNA"/>
</dbReference>
<keyword evidence="4" id="KW-1185">Reference proteome</keyword>
<dbReference type="InParanoid" id="F0XJY0"/>
<sequence>MATRPVQSTGALATHDWPPCSNSPAGWTARPSDDSRYQHFGSGTHSADCEGKESSASGLFVWPSTDFPCLPTPPLRPVESTSDSTSTTSEDLCGPDRLFGSLLASSTLFPASVAVVGHRMGEDLNEALPDLGQRIKDPLARDAANVTPGIDDTPYLRHALDALTECIAPSLGGANNGSRSAPNDQDCLTTQPPSRDTRGADIGPLPASLPLLSFPRPVRGGPDIGKHSLVHAAHSPRQFDPVQTYIAPRLFPRHDGQNLPRPDFKPAILRPVSLAVFTALCFLLDVGLIFSAVYSRAFDGLTVRSSNTYGSQYFVFRIFPQLISAIAFLYAYSISLAIIRIHPFVCMAAALRPGKCSRDGAVFDRLYPISFLWPPLLGTATWHVWVPLLGFWLMNFAVPLQSSVFSVVVVNGTLRWATVQSVAWTLVGLYSSVATATFMLLIYFRYNMTGLLCDPRSIADFIVLSSDSSTLADYYGTEVMGTRDEIRVALRQRGPDRLGYWTWDDGRGKQIWHGIGPGQADSIWRGQSQNGNKAGREHGGGILGRNGVHRTSGDNSLRDTAPSPQTGSARYSYLPWCMRSIQLLCFIAASFSLLLALFIVSFLPSTHFEAGFLPEVATTSTLGAFSPASFLYSFLPALLGQIMFLLFASLELSFRILQPWAEIARHPGGAPPEASILADYPACLPLQSTLHAAINRHWHVAALSLLSVLFAFLPALAGGLFLASEAPLGGSKVRMVSYMALYGVVLALLVLYFACLVAALPYHHDFRLPHGVTSIAEILSFCANDDLARTTDGGRRLGIHRVRRYTELANRPNSRQPPQTRG</sequence>
<feature type="transmembrane region" description="Helical" evidence="2">
    <location>
        <begin position="583"/>
        <end position="603"/>
    </location>
</feature>